<accession>A0A316D7E1</accession>
<proteinExistence type="predicted"/>
<name>A0A316D7E1_9BACL</name>
<dbReference type="AlphaFoldDB" id="A0A316D7E1"/>
<dbReference type="RefSeq" id="WP_170119445.1">
    <property type="nucleotide sequence ID" value="NZ_QGGL01000010.1"/>
</dbReference>
<keyword evidence="2" id="KW-1185">Reference proteome</keyword>
<organism evidence="1 2">
    <name type="scientific">Tumebacillus permanentifrigoris</name>
    <dbReference type="NCBI Taxonomy" id="378543"/>
    <lineage>
        <taxon>Bacteria</taxon>
        <taxon>Bacillati</taxon>
        <taxon>Bacillota</taxon>
        <taxon>Bacilli</taxon>
        <taxon>Bacillales</taxon>
        <taxon>Alicyclobacillaceae</taxon>
        <taxon>Tumebacillus</taxon>
    </lineage>
</organism>
<evidence type="ECO:0000313" key="1">
    <source>
        <dbReference type="EMBL" id="PWK11577.1"/>
    </source>
</evidence>
<gene>
    <name evidence="1" type="ORF">C7459_110106</name>
</gene>
<dbReference type="Proteomes" id="UP000245634">
    <property type="component" value="Unassembled WGS sequence"/>
</dbReference>
<comment type="caution">
    <text evidence="1">The sequence shown here is derived from an EMBL/GenBank/DDBJ whole genome shotgun (WGS) entry which is preliminary data.</text>
</comment>
<protein>
    <submittedName>
        <fullName evidence="1">Uncharacterized protein</fullName>
    </submittedName>
</protein>
<reference evidence="1 2" key="1">
    <citation type="submission" date="2018-05" db="EMBL/GenBank/DDBJ databases">
        <title>Genomic Encyclopedia of Type Strains, Phase IV (KMG-IV): sequencing the most valuable type-strain genomes for metagenomic binning, comparative biology and taxonomic classification.</title>
        <authorList>
            <person name="Goeker M."/>
        </authorList>
    </citation>
    <scope>NUCLEOTIDE SEQUENCE [LARGE SCALE GENOMIC DNA]</scope>
    <source>
        <strain evidence="1 2">DSM 18773</strain>
    </source>
</reference>
<evidence type="ECO:0000313" key="2">
    <source>
        <dbReference type="Proteomes" id="UP000245634"/>
    </source>
</evidence>
<sequence>MVVKVSLQMKDGSFQKARVTDCETVEEAIEFMKEMRPGVVEVFEGWDRAELWERQAP</sequence>
<dbReference type="EMBL" id="QGGL01000010">
    <property type="protein sequence ID" value="PWK11577.1"/>
    <property type="molecule type" value="Genomic_DNA"/>
</dbReference>